<dbReference type="OrthoDB" id="200321at2157"/>
<accession>A0A1G9ERV7</accession>
<gene>
    <name evidence="1" type="ORF">SAMN04515672_3955</name>
</gene>
<dbReference type="AlphaFoldDB" id="A0A1G9ERV7"/>
<keyword evidence="2" id="KW-1185">Reference proteome</keyword>
<organism evidence="1 2">
    <name type="scientific">Natronorubrum texcoconense</name>
    <dbReference type="NCBI Taxonomy" id="1095776"/>
    <lineage>
        <taxon>Archaea</taxon>
        <taxon>Methanobacteriati</taxon>
        <taxon>Methanobacteriota</taxon>
        <taxon>Stenosarchaea group</taxon>
        <taxon>Halobacteria</taxon>
        <taxon>Halobacteriales</taxon>
        <taxon>Natrialbaceae</taxon>
        <taxon>Natronorubrum</taxon>
    </lineage>
</organism>
<name>A0A1G9ERV7_9EURY</name>
<proteinExistence type="predicted"/>
<evidence type="ECO:0000313" key="1">
    <source>
        <dbReference type="EMBL" id="SDK78876.1"/>
    </source>
</evidence>
<evidence type="ECO:0000313" key="2">
    <source>
        <dbReference type="Proteomes" id="UP000198882"/>
    </source>
</evidence>
<sequence length="145" mass="15907">MMIRGKELALSVLAVGTAAVAGYVLHAGQRTDRPSRSKADLGARVIGHEEVPRGATVVDISSQRLGDIPGARRAIDRAVRNDAREEWEHLTIDHEGAWSVVDAVRGSLPYHDGNGCEYNGVYVRYDDRIVVLDAIGWARLEEPLH</sequence>
<dbReference type="STRING" id="1095776.SAMN04515672_3955"/>
<dbReference type="Proteomes" id="UP000198882">
    <property type="component" value="Unassembled WGS sequence"/>
</dbReference>
<dbReference type="EMBL" id="FNFE01000007">
    <property type="protein sequence ID" value="SDK78876.1"/>
    <property type="molecule type" value="Genomic_DNA"/>
</dbReference>
<dbReference type="RefSeq" id="WP_090310901.1">
    <property type="nucleotide sequence ID" value="NZ_FNFE01000007.1"/>
</dbReference>
<reference evidence="2" key="1">
    <citation type="submission" date="2016-10" db="EMBL/GenBank/DDBJ databases">
        <authorList>
            <person name="Varghese N."/>
            <person name="Submissions S."/>
        </authorList>
    </citation>
    <scope>NUCLEOTIDE SEQUENCE [LARGE SCALE GENOMIC DNA]</scope>
    <source>
        <strain evidence="2">B4,CECT 8067,JCM 17497</strain>
    </source>
</reference>
<protein>
    <submittedName>
        <fullName evidence="1">Uncharacterized protein</fullName>
    </submittedName>
</protein>